<dbReference type="Proteomes" id="UP000825935">
    <property type="component" value="Chromosome 14"/>
</dbReference>
<dbReference type="AlphaFoldDB" id="A0A8T2TBV5"/>
<sequence length="182" mass="21331">MDRKQLNEWPDDVWMLGEEQGDAIGLIRPVFSLTEAYRVRHLRLEDRHDYAYFMDVVGALLPSALQGDFRLLNELASRCLIAFYERRRSDEEDDNPGEPSGTEYLSAACNCMVLSKQLRRRMTQFNRVISRELRTYLYTALTQPRSQNLQLSMKVMLKRCKELAKFHDTLRKSVHGLMIILN</sequence>
<reference evidence="1" key="1">
    <citation type="submission" date="2021-08" db="EMBL/GenBank/DDBJ databases">
        <title>WGS assembly of Ceratopteris richardii.</title>
        <authorList>
            <person name="Marchant D.B."/>
            <person name="Chen G."/>
            <person name="Jenkins J."/>
            <person name="Shu S."/>
            <person name="Leebens-Mack J."/>
            <person name="Grimwood J."/>
            <person name="Schmutz J."/>
            <person name="Soltis P."/>
            <person name="Soltis D."/>
            <person name="Chen Z.-H."/>
        </authorList>
    </citation>
    <scope>NUCLEOTIDE SEQUENCE</scope>
    <source>
        <strain evidence="1">Whitten #5841</strain>
        <tissue evidence="1">Leaf</tissue>
    </source>
</reference>
<evidence type="ECO:0000313" key="2">
    <source>
        <dbReference type="Proteomes" id="UP000825935"/>
    </source>
</evidence>
<organism evidence="1 2">
    <name type="scientific">Ceratopteris richardii</name>
    <name type="common">Triangle waterfern</name>
    <dbReference type="NCBI Taxonomy" id="49495"/>
    <lineage>
        <taxon>Eukaryota</taxon>
        <taxon>Viridiplantae</taxon>
        <taxon>Streptophyta</taxon>
        <taxon>Embryophyta</taxon>
        <taxon>Tracheophyta</taxon>
        <taxon>Polypodiopsida</taxon>
        <taxon>Polypodiidae</taxon>
        <taxon>Polypodiales</taxon>
        <taxon>Pteridineae</taxon>
        <taxon>Pteridaceae</taxon>
        <taxon>Parkerioideae</taxon>
        <taxon>Ceratopteris</taxon>
    </lineage>
</organism>
<dbReference type="EMBL" id="CM035419">
    <property type="protein sequence ID" value="KAH7416227.1"/>
    <property type="molecule type" value="Genomic_DNA"/>
</dbReference>
<name>A0A8T2TBV5_CERRI</name>
<proteinExistence type="predicted"/>
<evidence type="ECO:0000313" key="1">
    <source>
        <dbReference type="EMBL" id="KAH7416227.1"/>
    </source>
</evidence>
<comment type="caution">
    <text evidence="1">The sequence shown here is derived from an EMBL/GenBank/DDBJ whole genome shotgun (WGS) entry which is preliminary data.</text>
</comment>
<gene>
    <name evidence="1" type="ORF">KP509_14G081600</name>
</gene>
<keyword evidence="2" id="KW-1185">Reference proteome</keyword>
<protein>
    <submittedName>
        <fullName evidence="1">Uncharacterized protein</fullName>
    </submittedName>
</protein>
<accession>A0A8T2TBV5</accession>